<evidence type="ECO:0000256" key="3">
    <source>
        <dbReference type="ARBA" id="ARBA00023125"/>
    </source>
</evidence>
<dbReference type="PROSITE" id="PS51898">
    <property type="entry name" value="TYR_RECOMBINASE"/>
    <property type="match status" value="1"/>
</dbReference>
<dbReference type="InterPro" id="IPR038488">
    <property type="entry name" value="Integrase_DNA-bd_sf"/>
</dbReference>
<dbReference type="PANTHER" id="PTHR30629">
    <property type="entry name" value="PROPHAGE INTEGRASE"/>
    <property type="match status" value="1"/>
</dbReference>
<keyword evidence="3" id="KW-0238">DNA-binding</keyword>
<dbReference type="SUPFAM" id="SSF56349">
    <property type="entry name" value="DNA breaking-rejoining enzymes"/>
    <property type="match status" value="1"/>
</dbReference>
<dbReference type="InterPro" id="IPR002104">
    <property type="entry name" value="Integrase_catalytic"/>
</dbReference>
<name>A0A0L1KDE5_9SPHN</name>
<keyword evidence="2" id="KW-0229">DNA integration</keyword>
<dbReference type="PANTHER" id="PTHR30629:SF2">
    <property type="entry name" value="PROPHAGE INTEGRASE INTS-RELATED"/>
    <property type="match status" value="1"/>
</dbReference>
<dbReference type="AlphaFoldDB" id="A0A0L1KDE5"/>
<evidence type="ECO:0000256" key="2">
    <source>
        <dbReference type="ARBA" id="ARBA00022908"/>
    </source>
</evidence>
<gene>
    <name evidence="6" type="ORF">J121_103</name>
</gene>
<dbReference type="GO" id="GO:0003677">
    <property type="term" value="F:DNA binding"/>
    <property type="evidence" value="ECO:0007669"/>
    <property type="project" value="UniProtKB-KW"/>
</dbReference>
<accession>A0A0L1KDE5</accession>
<dbReference type="GO" id="GO:0015074">
    <property type="term" value="P:DNA integration"/>
    <property type="evidence" value="ECO:0007669"/>
    <property type="project" value="UniProtKB-KW"/>
</dbReference>
<evidence type="ECO:0000256" key="4">
    <source>
        <dbReference type="ARBA" id="ARBA00023172"/>
    </source>
</evidence>
<keyword evidence="4" id="KW-0233">DNA recombination</keyword>
<sequence length="437" mass="48963">MPTIKITKRAVDAAMPTAKQFFLWDTEVKGFGLKTSVAGKRTYVFQYRTGGRESATQRFTIGEHGSPWTPDQARKEALRLAGLVRRGVDPREDQRQKRKATVALAFDKYAEAFVEGYLKVHWKRWKEAKRILDRDVVPVFGKRPLTSITKGDIDDLLSSMNDRPALKRQAYSILSKLFNWAVKTRGDITVSPLTTMDAVPTVRPRDRYLSAEELAAFILAADATPYPFGNYFRVLAGTLQRRETVAGSDWAQFNSGQELWSIPARLMKNGLDHVTPCNDEVVEALGSLSAGRAGLIFTTTGTTGVSGFSKAKKALDKRMVAILRTRAEERGEKVEELDDSILLPGWRLQDLRRTGVTALQAMGVPVEVTEDILAHTSGTREGVAGVYNKYRYLTEKKVALGLWGEFLRDLRSTILAAEPHRKWLYADRLKRLDADPA</sequence>
<dbReference type="InterPro" id="IPR050808">
    <property type="entry name" value="Phage_Integrase"/>
</dbReference>
<dbReference type="Gene3D" id="1.10.443.10">
    <property type="entry name" value="Intergrase catalytic core"/>
    <property type="match status" value="1"/>
</dbReference>
<evidence type="ECO:0000313" key="7">
    <source>
        <dbReference type="Proteomes" id="UP000037446"/>
    </source>
</evidence>
<protein>
    <submittedName>
        <fullName evidence="6">Integrase family protein</fullName>
    </submittedName>
</protein>
<evidence type="ECO:0000256" key="1">
    <source>
        <dbReference type="ARBA" id="ARBA00008857"/>
    </source>
</evidence>
<proteinExistence type="inferred from homology"/>
<reference evidence="6" key="1">
    <citation type="submission" date="2015-02" db="EMBL/GenBank/DDBJ databases">
        <authorList>
            <person name="Chooi Y.-H."/>
        </authorList>
    </citation>
    <scope>NUCLEOTIDE SEQUENCE [LARGE SCALE GENOMIC DNA]</scope>
    <source>
        <strain evidence="6">LAMA 915</strain>
    </source>
</reference>
<dbReference type="Pfam" id="PF13356">
    <property type="entry name" value="Arm-DNA-bind_3"/>
    <property type="match status" value="1"/>
</dbReference>
<comment type="similarity">
    <text evidence="1">Belongs to the 'phage' integrase family.</text>
</comment>
<dbReference type="Gene3D" id="1.10.150.130">
    <property type="match status" value="1"/>
</dbReference>
<dbReference type="InterPro" id="IPR025166">
    <property type="entry name" value="Integrase_DNA_bind_dom"/>
</dbReference>
<dbReference type="InterPro" id="IPR013762">
    <property type="entry name" value="Integrase-like_cat_sf"/>
</dbReference>
<organism evidence="6 7">
    <name type="scientific">Qipengyuania citrea LAMA 915</name>
    <dbReference type="NCBI Taxonomy" id="1306953"/>
    <lineage>
        <taxon>Bacteria</taxon>
        <taxon>Pseudomonadati</taxon>
        <taxon>Pseudomonadota</taxon>
        <taxon>Alphaproteobacteria</taxon>
        <taxon>Sphingomonadales</taxon>
        <taxon>Erythrobacteraceae</taxon>
        <taxon>Qipengyuania</taxon>
    </lineage>
</organism>
<feature type="domain" description="Tyr recombinase" evidence="5">
    <location>
        <begin position="204"/>
        <end position="400"/>
    </location>
</feature>
<evidence type="ECO:0000313" key="6">
    <source>
        <dbReference type="EMBL" id="KNH01904.1"/>
    </source>
</evidence>
<dbReference type="PATRIC" id="fig|1306953.7.peg.107"/>
<dbReference type="InterPro" id="IPR010998">
    <property type="entry name" value="Integrase_recombinase_N"/>
</dbReference>
<dbReference type="EMBL" id="JYNE01000025">
    <property type="protein sequence ID" value="KNH01904.1"/>
    <property type="molecule type" value="Genomic_DNA"/>
</dbReference>
<comment type="caution">
    <text evidence="6">The sequence shown here is derived from an EMBL/GenBank/DDBJ whole genome shotgun (WGS) entry which is preliminary data.</text>
</comment>
<dbReference type="Proteomes" id="UP000037446">
    <property type="component" value="Unassembled WGS sequence"/>
</dbReference>
<dbReference type="RefSeq" id="WP_050600601.1">
    <property type="nucleotide sequence ID" value="NZ_JYNE01000025.1"/>
</dbReference>
<dbReference type="GO" id="GO:0006310">
    <property type="term" value="P:DNA recombination"/>
    <property type="evidence" value="ECO:0007669"/>
    <property type="project" value="UniProtKB-KW"/>
</dbReference>
<dbReference type="Gene3D" id="3.30.160.390">
    <property type="entry name" value="Integrase, DNA-binding domain"/>
    <property type="match status" value="1"/>
</dbReference>
<dbReference type="InterPro" id="IPR011010">
    <property type="entry name" value="DNA_brk_join_enz"/>
</dbReference>
<evidence type="ECO:0000259" key="5">
    <source>
        <dbReference type="PROSITE" id="PS51898"/>
    </source>
</evidence>